<organism evidence="1">
    <name type="scientific">Paenibacillus sp. AN1007</name>
    <dbReference type="NCBI Taxonomy" id="3151385"/>
    <lineage>
        <taxon>Bacteria</taxon>
        <taxon>Bacillati</taxon>
        <taxon>Bacillota</taxon>
        <taxon>Bacilli</taxon>
        <taxon>Bacillales</taxon>
        <taxon>Paenibacillaceae</taxon>
        <taxon>Paenibacillus</taxon>
    </lineage>
</organism>
<reference evidence="1" key="1">
    <citation type="submission" date="2024-05" db="EMBL/GenBank/DDBJ databases">
        <title>Draft genome assemblies of 36 bacteria isolated from hibernating arctic ground squirrels.</title>
        <authorList>
            <person name="McKee H."/>
            <person name="Mullen L."/>
            <person name="Drown D.M."/>
            <person name="Duddleston K.N."/>
        </authorList>
    </citation>
    <scope>NUCLEOTIDE SEQUENCE</scope>
    <source>
        <strain evidence="1">AN1007</strain>
    </source>
</reference>
<name>A0AAU8N8E8_9BACL</name>
<dbReference type="AlphaFoldDB" id="A0AAU8N8E8"/>
<dbReference type="RefSeq" id="WP_366289836.1">
    <property type="nucleotide sequence ID" value="NZ_CP159992.1"/>
</dbReference>
<gene>
    <name evidence="1" type="ORF">ABXS70_18455</name>
</gene>
<evidence type="ECO:0008006" key="2">
    <source>
        <dbReference type="Google" id="ProtNLM"/>
    </source>
</evidence>
<proteinExistence type="predicted"/>
<accession>A0AAU8N8E8</accession>
<protein>
    <recommendedName>
        <fullName evidence="2">Translation elongation factor EFTu/EF1A C-terminal domain-containing protein</fullName>
    </recommendedName>
</protein>
<sequence>MKKIAGVSLYFLTEAEGGQKGLITEDFSTPVVFDVDQDLRFGLWSVVVKLHCKPSELRQAQGELYYLFHDSTEVPHHLLEPGNTFSLKTNRTIAKGRIESIIEK</sequence>
<evidence type="ECO:0000313" key="1">
    <source>
        <dbReference type="EMBL" id="XCP93211.1"/>
    </source>
</evidence>
<dbReference type="EMBL" id="CP159992">
    <property type="protein sequence ID" value="XCP93211.1"/>
    <property type="molecule type" value="Genomic_DNA"/>
</dbReference>